<reference evidence="3" key="1">
    <citation type="submission" date="2016-11" db="UniProtKB">
        <authorList>
            <consortium name="WormBaseParasite"/>
        </authorList>
    </citation>
    <scope>IDENTIFICATION</scope>
</reference>
<evidence type="ECO:0000313" key="3">
    <source>
        <dbReference type="WBParaSite" id="Hba_10887"/>
    </source>
</evidence>
<feature type="transmembrane region" description="Helical" evidence="1">
    <location>
        <begin position="49"/>
        <end position="68"/>
    </location>
</feature>
<organism evidence="2 3">
    <name type="scientific">Heterorhabditis bacteriophora</name>
    <name type="common">Entomopathogenic nematode worm</name>
    <dbReference type="NCBI Taxonomy" id="37862"/>
    <lineage>
        <taxon>Eukaryota</taxon>
        <taxon>Metazoa</taxon>
        <taxon>Ecdysozoa</taxon>
        <taxon>Nematoda</taxon>
        <taxon>Chromadorea</taxon>
        <taxon>Rhabditida</taxon>
        <taxon>Rhabditina</taxon>
        <taxon>Rhabditomorpha</taxon>
        <taxon>Strongyloidea</taxon>
        <taxon>Heterorhabditidae</taxon>
        <taxon>Heterorhabditis</taxon>
    </lineage>
</organism>
<evidence type="ECO:0000256" key="1">
    <source>
        <dbReference type="SAM" id="Phobius"/>
    </source>
</evidence>
<accession>A0A1I7X0A9</accession>
<proteinExistence type="predicted"/>
<feature type="transmembrane region" description="Helical" evidence="1">
    <location>
        <begin position="18"/>
        <end position="37"/>
    </location>
</feature>
<protein>
    <submittedName>
        <fullName evidence="3">7TM_GPCR_Srx domain-containing protein</fullName>
    </submittedName>
</protein>
<keyword evidence="1" id="KW-0472">Membrane</keyword>
<keyword evidence="1" id="KW-0812">Transmembrane</keyword>
<sequence length="83" mass="9837">MYITSNQISNIRTEKVPLVIKLNIIFQLFLLLFFIYWNNTYFDRTLNSYISSYFSSSGVFFINGLFFSKSNTIKIFARLLLLL</sequence>
<dbReference type="Proteomes" id="UP000095283">
    <property type="component" value="Unplaced"/>
</dbReference>
<name>A0A1I7X0A9_HETBA</name>
<keyword evidence="2" id="KW-1185">Reference proteome</keyword>
<dbReference type="AlphaFoldDB" id="A0A1I7X0A9"/>
<evidence type="ECO:0000313" key="2">
    <source>
        <dbReference type="Proteomes" id="UP000095283"/>
    </source>
</evidence>
<keyword evidence="1" id="KW-1133">Transmembrane helix</keyword>
<dbReference type="WBParaSite" id="Hba_10887">
    <property type="protein sequence ID" value="Hba_10887"/>
    <property type="gene ID" value="Hba_10887"/>
</dbReference>